<dbReference type="AlphaFoldDB" id="A0AAV6LCX3"/>
<accession>A0AAV6LCX3</accession>
<proteinExistence type="predicted"/>
<comment type="caution">
    <text evidence="1">The sequence shown here is derived from an EMBL/GenBank/DDBJ whole genome shotgun (WGS) entry which is preliminary data.</text>
</comment>
<gene>
    <name evidence="1" type="ORF">RHGRI_004851</name>
</gene>
<sequence>MRRFFCLRDDLNRTEIAAYIVDRGTGYTIYVASVPFLYRCSSWLPMGNIFEWYLEKDLFAWLDSVCYYSFLNSSVGGKSLVTVCLSDVVLNKI</sequence>
<evidence type="ECO:0000313" key="2">
    <source>
        <dbReference type="Proteomes" id="UP000823749"/>
    </source>
</evidence>
<organism evidence="1 2">
    <name type="scientific">Rhododendron griersonianum</name>
    <dbReference type="NCBI Taxonomy" id="479676"/>
    <lineage>
        <taxon>Eukaryota</taxon>
        <taxon>Viridiplantae</taxon>
        <taxon>Streptophyta</taxon>
        <taxon>Embryophyta</taxon>
        <taxon>Tracheophyta</taxon>
        <taxon>Spermatophyta</taxon>
        <taxon>Magnoliopsida</taxon>
        <taxon>eudicotyledons</taxon>
        <taxon>Gunneridae</taxon>
        <taxon>Pentapetalae</taxon>
        <taxon>asterids</taxon>
        <taxon>Ericales</taxon>
        <taxon>Ericaceae</taxon>
        <taxon>Ericoideae</taxon>
        <taxon>Rhodoreae</taxon>
        <taxon>Rhododendron</taxon>
    </lineage>
</organism>
<name>A0AAV6LCX3_9ERIC</name>
<evidence type="ECO:0000313" key="1">
    <source>
        <dbReference type="EMBL" id="KAG5561954.1"/>
    </source>
</evidence>
<dbReference type="EMBL" id="JACTNZ010000002">
    <property type="protein sequence ID" value="KAG5561954.1"/>
    <property type="molecule type" value="Genomic_DNA"/>
</dbReference>
<keyword evidence="2" id="KW-1185">Reference proteome</keyword>
<protein>
    <submittedName>
        <fullName evidence="1">Uncharacterized protein</fullName>
    </submittedName>
</protein>
<reference evidence="1" key="1">
    <citation type="submission" date="2020-08" db="EMBL/GenBank/DDBJ databases">
        <title>Plant Genome Project.</title>
        <authorList>
            <person name="Zhang R.-G."/>
        </authorList>
    </citation>
    <scope>NUCLEOTIDE SEQUENCE</scope>
    <source>
        <strain evidence="1">WSP0</strain>
        <tissue evidence="1">Leaf</tissue>
    </source>
</reference>
<dbReference type="Proteomes" id="UP000823749">
    <property type="component" value="Chromosome 2"/>
</dbReference>